<sequence length="253" mass="28398">MSTVSKIICYPLKSGAGVCYDFTHGNENGLTGDRLFCLFCPETKKFVSLRDNHKLEDILLDSNEFAINITVGSIIQCFHLQNIPNIETIKMWSRNVEVTTYPGAISDYISSYLKMNVILAKVSNFSDYKQSFMDTGPIHIISQKSLDALSRHVGLGEISASVFRPNIIVPDFGIENETDIKKITINDFVFNVTEVTERCDAVSILHRKLQSVSDSPILEILDELNDFDGAVFGIYVRSETDFCIHINDVVEVI</sequence>
<dbReference type="Pfam" id="PF03476">
    <property type="entry name" value="MOSC_N"/>
    <property type="match status" value="1"/>
</dbReference>
<feature type="domain" description="MOSC" evidence="1">
    <location>
        <begin position="107"/>
        <end position="253"/>
    </location>
</feature>
<reference evidence="3" key="1">
    <citation type="submission" date="2017-01" db="EMBL/GenBank/DDBJ databases">
        <title>Genome sequence of Rouxiella sp. ERMR1:05.</title>
        <authorList>
            <person name="Kumar R."/>
            <person name="Singh D."/>
            <person name="Kumar S."/>
        </authorList>
    </citation>
    <scope>NUCLEOTIDE SEQUENCE [LARGE SCALE GENOMIC DNA]</scope>
    <source>
        <strain evidence="3">ERMR1:05</strain>
        <plasmid evidence="3">unnamed3</plasmid>
    </source>
</reference>
<geneLocation type="plasmid" evidence="2 3">
    <name>unnamed3</name>
</geneLocation>
<dbReference type="EMBL" id="CP019065">
    <property type="protein sequence ID" value="AVF38259.1"/>
    <property type="molecule type" value="Genomic_DNA"/>
</dbReference>
<accession>A0A2L1UZ71</accession>
<dbReference type="PROSITE" id="PS51340">
    <property type="entry name" value="MOSC"/>
    <property type="match status" value="1"/>
</dbReference>
<proteinExistence type="predicted"/>
<dbReference type="GO" id="GO:0030170">
    <property type="term" value="F:pyridoxal phosphate binding"/>
    <property type="evidence" value="ECO:0007669"/>
    <property type="project" value="InterPro"/>
</dbReference>
<dbReference type="RefSeq" id="WP_104925578.1">
    <property type="nucleotide sequence ID" value="NZ_CP019065.1"/>
</dbReference>
<dbReference type="InterPro" id="IPR005302">
    <property type="entry name" value="MoCF_Sase_C"/>
</dbReference>
<name>A0A2L1UZ71_9GAMM</name>
<dbReference type="Proteomes" id="UP000239197">
    <property type="component" value="Plasmid unnamed3"/>
</dbReference>
<dbReference type="InterPro" id="IPR005303">
    <property type="entry name" value="MOCOS_middle"/>
</dbReference>
<protein>
    <recommendedName>
        <fullName evidence="1">MOSC domain-containing protein</fullName>
    </recommendedName>
</protein>
<dbReference type="SUPFAM" id="SSF50800">
    <property type="entry name" value="PK beta-barrel domain-like"/>
    <property type="match status" value="1"/>
</dbReference>
<dbReference type="AlphaFoldDB" id="A0A2L1UZ71"/>
<organism evidence="2 3">
    <name type="scientific">Rahnella sikkimica</name>
    <dbReference type="NCBI Taxonomy" id="1805933"/>
    <lineage>
        <taxon>Bacteria</taxon>
        <taxon>Pseudomonadati</taxon>
        <taxon>Pseudomonadota</taxon>
        <taxon>Gammaproteobacteria</taxon>
        <taxon>Enterobacterales</taxon>
        <taxon>Yersiniaceae</taxon>
        <taxon>Rahnella</taxon>
    </lineage>
</organism>
<dbReference type="GO" id="GO:0003824">
    <property type="term" value="F:catalytic activity"/>
    <property type="evidence" value="ECO:0007669"/>
    <property type="project" value="InterPro"/>
</dbReference>
<keyword evidence="3" id="KW-1185">Reference proteome</keyword>
<evidence type="ECO:0000259" key="1">
    <source>
        <dbReference type="PROSITE" id="PS51340"/>
    </source>
</evidence>
<dbReference type="KEGG" id="rox:BV494_25625"/>
<evidence type="ECO:0000313" key="3">
    <source>
        <dbReference type="Proteomes" id="UP000239197"/>
    </source>
</evidence>
<evidence type="ECO:0000313" key="2">
    <source>
        <dbReference type="EMBL" id="AVF38259.1"/>
    </source>
</evidence>
<dbReference type="InterPro" id="IPR011037">
    <property type="entry name" value="Pyrv_Knase-like_insert_dom_sf"/>
</dbReference>
<gene>
    <name evidence="2" type="ORF">BV494_25625</name>
</gene>
<dbReference type="Pfam" id="PF03473">
    <property type="entry name" value="MOSC"/>
    <property type="match status" value="1"/>
</dbReference>
<keyword evidence="2" id="KW-0614">Plasmid</keyword>
<dbReference type="GO" id="GO:0030151">
    <property type="term" value="F:molybdenum ion binding"/>
    <property type="evidence" value="ECO:0007669"/>
    <property type="project" value="InterPro"/>
</dbReference>
<dbReference type="OrthoDB" id="9793178at2"/>